<evidence type="ECO:0000313" key="3">
    <source>
        <dbReference type="Proteomes" id="UP000265614"/>
    </source>
</evidence>
<dbReference type="EMBL" id="QZEZ01000011">
    <property type="protein sequence ID" value="RJK92980.1"/>
    <property type="molecule type" value="Genomic_DNA"/>
</dbReference>
<reference evidence="2 3" key="1">
    <citation type="submission" date="2018-09" db="EMBL/GenBank/DDBJ databases">
        <title>YIM 75000 draft genome.</title>
        <authorList>
            <person name="Tang S."/>
            <person name="Feng Y."/>
        </authorList>
    </citation>
    <scope>NUCLEOTIDE SEQUENCE [LARGE SCALE GENOMIC DNA]</scope>
    <source>
        <strain evidence="2 3">YIM 75000</strain>
    </source>
</reference>
<proteinExistence type="predicted"/>
<protein>
    <submittedName>
        <fullName evidence="2">Uncharacterized protein</fullName>
    </submittedName>
</protein>
<gene>
    <name evidence="2" type="ORF">D5H78_17915</name>
</gene>
<sequence length="126" mass="14135">MWRHVHQPAREHEPVLAGFEGSKRSVNGPRAERAVGIVASTGSEAGLLRQRLGEFARAREVRQAIARHGYFIIATTGDPEGDPDMEYVRDLPRGAPEAYLGNPVHPHELACSQRPEPPRKRRKRRS</sequence>
<accession>A0A3A3YP71</accession>
<keyword evidence="3" id="KW-1185">Reference proteome</keyword>
<evidence type="ECO:0000313" key="2">
    <source>
        <dbReference type="EMBL" id="RJK92980.1"/>
    </source>
</evidence>
<dbReference type="Proteomes" id="UP000265614">
    <property type="component" value="Unassembled WGS sequence"/>
</dbReference>
<evidence type="ECO:0000256" key="1">
    <source>
        <dbReference type="SAM" id="MobiDB-lite"/>
    </source>
</evidence>
<organism evidence="2 3">
    <name type="scientific">Vallicoccus soli</name>
    <dbReference type="NCBI Taxonomy" id="2339232"/>
    <lineage>
        <taxon>Bacteria</taxon>
        <taxon>Bacillati</taxon>
        <taxon>Actinomycetota</taxon>
        <taxon>Actinomycetes</taxon>
        <taxon>Motilibacterales</taxon>
        <taxon>Vallicoccaceae</taxon>
        <taxon>Vallicoccus</taxon>
    </lineage>
</organism>
<comment type="caution">
    <text evidence="2">The sequence shown here is derived from an EMBL/GenBank/DDBJ whole genome shotgun (WGS) entry which is preliminary data.</text>
</comment>
<dbReference type="AlphaFoldDB" id="A0A3A3YP71"/>
<name>A0A3A3YP71_9ACTN</name>
<feature type="region of interest" description="Disordered" evidence="1">
    <location>
        <begin position="94"/>
        <end position="126"/>
    </location>
</feature>